<organism evidence="1 2">
    <name type="scientific">Actinomadura vinacea</name>
    <dbReference type="NCBI Taxonomy" id="115336"/>
    <lineage>
        <taxon>Bacteria</taxon>
        <taxon>Bacillati</taxon>
        <taxon>Actinomycetota</taxon>
        <taxon>Actinomycetes</taxon>
        <taxon>Streptosporangiales</taxon>
        <taxon>Thermomonosporaceae</taxon>
        <taxon>Actinomadura</taxon>
    </lineage>
</organism>
<reference evidence="1 2" key="1">
    <citation type="journal article" date="2019" name="Int. J. Syst. Evol. Microbiol.">
        <title>The Global Catalogue of Microorganisms (GCM) 10K type strain sequencing project: providing services to taxonomists for standard genome sequencing and annotation.</title>
        <authorList>
            <consortium name="The Broad Institute Genomics Platform"/>
            <consortium name="The Broad Institute Genome Sequencing Center for Infectious Disease"/>
            <person name="Wu L."/>
            <person name="Ma J."/>
        </authorList>
    </citation>
    <scope>NUCLEOTIDE SEQUENCE [LARGE SCALE GENOMIC DNA]</scope>
    <source>
        <strain evidence="1 2">JCM 3325</strain>
    </source>
</reference>
<evidence type="ECO:0000313" key="1">
    <source>
        <dbReference type="EMBL" id="GAA2448296.1"/>
    </source>
</evidence>
<name>A0ABN3K3E0_9ACTN</name>
<dbReference type="EMBL" id="BAAARW010000035">
    <property type="protein sequence ID" value="GAA2448296.1"/>
    <property type="molecule type" value="Genomic_DNA"/>
</dbReference>
<gene>
    <name evidence="1" type="ORF">GCM10010191_77160</name>
</gene>
<dbReference type="RefSeq" id="WP_344595957.1">
    <property type="nucleotide sequence ID" value="NZ_BAAARW010000035.1"/>
</dbReference>
<keyword evidence="2" id="KW-1185">Reference proteome</keyword>
<protein>
    <submittedName>
        <fullName evidence="1">Uncharacterized protein</fullName>
    </submittedName>
</protein>
<sequence>MCGSPAETARCKVRGLCQTHADAVFGAEHPPWRRLDAGPQREIVDDWLRGLSVLAHGGHRPLEELMAR</sequence>
<dbReference type="Proteomes" id="UP001501231">
    <property type="component" value="Unassembled WGS sequence"/>
</dbReference>
<proteinExistence type="predicted"/>
<evidence type="ECO:0000313" key="2">
    <source>
        <dbReference type="Proteomes" id="UP001501231"/>
    </source>
</evidence>
<accession>A0ABN3K3E0</accession>
<comment type="caution">
    <text evidence="1">The sequence shown here is derived from an EMBL/GenBank/DDBJ whole genome shotgun (WGS) entry which is preliminary data.</text>
</comment>